<sequence>MISIQIDSISNADVLLKVARELYTLYKEKQDGLPYRMNILSELHANENANSRILRGLLQYSSKSNFPILDSFVTYMSRKCDTYLDITIKDPIITNEENRIDLLIKEKGKYAIIIENKIWNAIDQEEQIERYVNYTLEKYNTPKNKVIVIYLTGNGFKEVSEYSLTEKAKKLLNMTKRSDGRFIKMNFKHDIVPWLESLREMDIVTNEPFLSSGLVQYIDFLKEKFELREEDNQIETQLEIRMMEKLQLNSLKEMLQTWEEVDKLQNLLYDATNRRIASMCDSKICYALEKKGYVIKEKKFSYDYFNLEIEIPEWKKAWWAMESEKDSLYYGIWKNPEKKIAQKYLSKMPEVYPRQESEGYIAWDYWENKSFDDEFWENLESHSIKFVNQIITEIERVREATKNMNL</sequence>
<proteinExistence type="predicted"/>
<gene>
    <name evidence="1" type="ORF">NCTC7812_01012</name>
</gene>
<accession>A0A449I283</accession>
<dbReference type="Pfam" id="PF14281">
    <property type="entry name" value="PDDEXK_4"/>
    <property type="match status" value="1"/>
</dbReference>
<dbReference type="InterPro" id="IPR029470">
    <property type="entry name" value="PDDEXK_4"/>
</dbReference>
<protein>
    <recommendedName>
        <fullName evidence="3">PD-(D/E)XK nuclease superfamily protein</fullName>
    </recommendedName>
</protein>
<organism evidence="1 2">
    <name type="scientific">Prevotella heparinolytica</name>
    <dbReference type="NCBI Taxonomy" id="28113"/>
    <lineage>
        <taxon>Bacteria</taxon>
        <taxon>Pseudomonadati</taxon>
        <taxon>Bacteroidota</taxon>
        <taxon>Bacteroidia</taxon>
        <taxon>Bacteroidales</taxon>
        <taxon>Bacteroidaceae</taxon>
        <taxon>Bacteroides</taxon>
    </lineage>
</organism>
<dbReference type="RefSeq" id="WP_234878127.1">
    <property type="nucleotide sequence ID" value="NZ_CAACYH010000004.1"/>
</dbReference>
<dbReference type="Proteomes" id="UP000396835">
    <property type="component" value="Unassembled WGS sequence"/>
</dbReference>
<dbReference type="AlphaFoldDB" id="A0A449I283"/>
<evidence type="ECO:0008006" key="3">
    <source>
        <dbReference type="Google" id="ProtNLM"/>
    </source>
</evidence>
<dbReference type="EMBL" id="CAACYH010000004">
    <property type="protein sequence ID" value="VFB13488.1"/>
    <property type="molecule type" value="Genomic_DNA"/>
</dbReference>
<reference evidence="1 2" key="1">
    <citation type="submission" date="2019-02" db="EMBL/GenBank/DDBJ databases">
        <authorList>
            <consortium name="Pathogen Informatics"/>
        </authorList>
    </citation>
    <scope>NUCLEOTIDE SEQUENCE [LARGE SCALE GENOMIC DNA]</scope>
    <source>
        <strain evidence="1 2">3012STDY7078512</strain>
    </source>
</reference>
<evidence type="ECO:0000313" key="1">
    <source>
        <dbReference type="EMBL" id="VFB13488.1"/>
    </source>
</evidence>
<evidence type="ECO:0000313" key="2">
    <source>
        <dbReference type="Proteomes" id="UP000396835"/>
    </source>
</evidence>
<name>A0A449I283_9BACE</name>